<dbReference type="EMBL" id="JARBDR010000725">
    <property type="protein sequence ID" value="KAJ8307769.1"/>
    <property type="molecule type" value="Genomic_DNA"/>
</dbReference>
<evidence type="ECO:0000256" key="1">
    <source>
        <dbReference type="SAM" id="Phobius"/>
    </source>
</evidence>
<reference evidence="2 3" key="1">
    <citation type="submission" date="2022-12" db="EMBL/GenBank/DDBJ databases">
        <title>Chromosome-level genome of Tegillarca granosa.</title>
        <authorList>
            <person name="Kim J."/>
        </authorList>
    </citation>
    <scope>NUCLEOTIDE SEQUENCE [LARGE SCALE GENOMIC DNA]</scope>
    <source>
        <strain evidence="2">Teg-2019</strain>
        <tissue evidence="2">Adductor muscle</tissue>
    </source>
</reference>
<gene>
    <name evidence="2" type="ORF">KUTeg_014678</name>
</gene>
<feature type="transmembrane region" description="Helical" evidence="1">
    <location>
        <begin position="55"/>
        <end position="75"/>
    </location>
</feature>
<keyword evidence="1" id="KW-1133">Transmembrane helix</keyword>
<dbReference type="Proteomes" id="UP001217089">
    <property type="component" value="Unassembled WGS sequence"/>
</dbReference>
<proteinExistence type="predicted"/>
<keyword evidence="1" id="KW-0812">Transmembrane</keyword>
<accession>A0ABQ9ERX2</accession>
<evidence type="ECO:0000313" key="3">
    <source>
        <dbReference type="Proteomes" id="UP001217089"/>
    </source>
</evidence>
<keyword evidence="1" id="KW-0472">Membrane</keyword>
<name>A0ABQ9ERX2_TEGGR</name>
<evidence type="ECO:0000313" key="2">
    <source>
        <dbReference type="EMBL" id="KAJ8307769.1"/>
    </source>
</evidence>
<keyword evidence="3" id="KW-1185">Reference proteome</keyword>
<protein>
    <submittedName>
        <fullName evidence="2">Uncharacterized protein</fullName>
    </submittedName>
</protein>
<comment type="caution">
    <text evidence="2">The sequence shown here is derived from an EMBL/GenBank/DDBJ whole genome shotgun (WGS) entry which is preliminary data.</text>
</comment>
<organism evidence="2 3">
    <name type="scientific">Tegillarca granosa</name>
    <name type="common">Malaysian cockle</name>
    <name type="synonym">Anadara granosa</name>
    <dbReference type="NCBI Taxonomy" id="220873"/>
    <lineage>
        <taxon>Eukaryota</taxon>
        <taxon>Metazoa</taxon>
        <taxon>Spiralia</taxon>
        <taxon>Lophotrochozoa</taxon>
        <taxon>Mollusca</taxon>
        <taxon>Bivalvia</taxon>
        <taxon>Autobranchia</taxon>
        <taxon>Pteriomorphia</taxon>
        <taxon>Arcoida</taxon>
        <taxon>Arcoidea</taxon>
        <taxon>Arcidae</taxon>
        <taxon>Tegillarca</taxon>
    </lineage>
</organism>
<sequence>MPGLIDLGMHTLDRSIQTLHLFLLCSIETPNFLKFNLYMLAPFCRQSEWENLDNLYSIFLFHFVLLIFIISLFSMPFRKFMFRSLVQKTFDLFEIN</sequence>